<evidence type="ECO:0000313" key="2">
    <source>
        <dbReference type="Proteomes" id="UP000004491"/>
    </source>
</evidence>
<dbReference type="Proteomes" id="UP000004491">
    <property type="component" value="Unassembled WGS sequence"/>
</dbReference>
<protein>
    <submittedName>
        <fullName evidence="1">Bacteriophage phi gp55-like protein</fullName>
    </submittedName>
</protein>
<proteinExistence type="predicted"/>
<evidence type="ECO:0000313" key="1">
    <source>
        <dbReference type="EMBL" id="EGV50030.1"/>
    </source>
</evidence>
<sequence length="169" mass="18846">MLREIPSHWTPVQEAAWRTVHEFRKGMKGGAEALGPMLGKSAGTLSNEVNPESSSHKLGLEDAITLQLMAQDYRLLHAFSHTLHHISIQLPDAEPVGDVELLDKFSAWQAKMGCTCEVIHQSLADHRVTLTEARAIKTAGYRHIQAFLEFLSRIEQLAEAEDARRTILA</sequence>
<keyword evidence="2" id="KW-1185">Reference proteome</keyword>
<dbReference type="EMBL" id="AFOC01000117">
    <property type="protein sequence ID" value="EGV50030.1"/>
    <property type="molecule type" value="Genomic_DNA"/>
</dbReference>
<reference evidence="1" key="1">
    <citation type="journal article" date="2011" name="ISME J.">
        <title>The endosymbionts of the deep-sea tubeworms Riftia pachyptila and Tevnia jerichonana share an identical physiology as revealed by proteogenomic analyses.</title>
        <authorList>
            <person name="Gardebrecht A."/>
            <person name="Markert S."/>
            <person name="Felbeck H."/>
            <person name="Thuermer A."/>
            <person name="Albrecht D."/>
            <person name="Wollherr A."/>
            <person name="Kabisch J."/>
            <person name="Lehmann R."/>
            <person name="Daniel R."/>
            <person name="Liesegang H."/>
            <person name="Hecker M."/>
            <person name="Sievert S.M."/>
            <person name="Schweder T."/>
        </authorList>
    </citation>
    <scope>NUCLEOTIDE SEQUENCE [LARGE SCALE GENOMIC DNA]</scope>
</reference>
<gene>
    <name evidence="1" type="ORF">Rifp1Sym_el00130</name>
</gene>
<dbReference type="RefSeq" id="WP_005966114.1">
    <property type="nucleotide sequence ID" value="NZ_AFOC01000117.1"/>
</dbReference>
<accession>G2DH84</accession>
<dbReference type="GO" id="GO:0003677">
    <property type="term" value="F:DNA binding"/>
    <property type="evidence" value="ECO:0007669"/>
    <property type="project" value="InterPro"/>
</dbReference>
<dbReference type="InterPro" id="IPR009679">
    <property type="entry name" value="Phage_186_CII-like"/>
</dbReference>
<dbReference type="AlphaFoldDB" id="G2DH84"/>
<comment type="caution">
    <text evidence="1">The sequence shown here is derived from an EMBL/GenBank/DDBJ whole genome shotgun (WGS) entry which is preliminary data.</text>
</comment>
<dbReference type="Pfam" id="PF06892">
    <property type="entry name" value="Phage_CP76"/>
    <property type="match status" value="1"/>
</dbReference>
<name>G2DH84_9GAMM</name>
<organism evidence="1 2">
    <name type="scientific">endosymbiont of Riftia pachyptila</name>
    <name type="common">vent Ph05</name>
    <dbReference type="NCBI Taxonomy" id="1048808"/>
    <lineage>
        <taxon>Bacteria</taxon>
        <taxon>Pseudomonadati</taxon>
        <taxon>Pseudomonadota</taxon>
        <taxon>Gammaproteobacteria</taxon>
        <taxon>sulfur-oxidizing symbionts</taxon>
    </lineage>
</organism>